<comment type="pathway">
    <text evidence="2">Glycan metabolism; osmoregulated periplasmic glucan (OPG) biosynthesis.</text>
</comment>
<evidence type="ECO:0000256" key="4">
    <source>
        <dbReference type="ARBA" id="ARBA00015376"/>
    </source>
</evidence>
<comment type="similarity">
    <text evidence="3">Belongs to the OpgD/OpgG family.</text>
</comment>
<dbReference type="EMBL" id="CP039964">
    <property type="protein sequence ID" value="QCO56493.1"/>
    <property type="molecule type" value="Genomic_DNA"/>
</dbReference>
<dbReference type="InterPro" id="IPR014718">
    <property type="entry name" value="GH-type_carb-bd"/>
</dbReference>
<evidence type="ECO:0000256" key="2">
    <source>
        <dbReference type="ARBA" id="ARBA00005001"/>
    </source>
</evidence>
<dbReference type="PIRSF" id="PIRSF006281">
    <property type="entry name" value="MdoG"/>
    <property type="match status" value="1"/>
</dbReference>
<dbReference type="OrthoDB" id="9777817at2"/>
<accession>A0A4P8EI78</accession>
<keyword evidence="9" id="KW-1185">Reference proteome</keyword>
<feature type="signal peptide" evidence="6">
    <location>
        <begin position="1"/>
        <end position="28"/>
    </location>
</feature>
<dbReference type="Gene3D" id="2.60.40.10">
    <property type="entry name" value="Immunoglobulins"/>
    <property type="match status" value="1"/>
</dbReference>
<reference evidence="8 9" key="1">
    <citation type="submission" date="2019-05" db="EMBL/GenBank/DDBJ databases">
        <title>Pseudorhodobacter turbinis sp. nov., isolated from the gut of the Korean turban shell.</title>
        <authorList>
            <person name="Jeong Y.-S."/>
            <person name="Kang W.-R."/>
            <person name="Bae J.-W."/>
        </authorList>
    </citation>
    <scope>NUCLEOTIDE SEQUENCE [LARGE SCALE GENOMIC DNA]</scope>
    <source>
        <strain evidence="8 9">S12M18</strain>
    </source>
</reference>
<dbReference type="Pfam" id="PF04349">
    <property type="entry name" value="MdoG"/>
    <property type="match status" value="1"/>
</dbReference>
<organism evidence="8 9">
    <name type="scientific">Pseudorhodobacter turbinis</name>
    <dbReference type="NCBI Taxonomy" id="2500533"/>
    <lineage>
        <taxon>Bacteria</taxon>
        <taxon>Pseudomonadati</taxon>
        <taxon>Pseudomonadota</taxon>
        <taxon>Alphaproteobacteria</taxon>
        <taxon>Rhodobacterales</taxon>
        <taxon>Paracoccaceae</taxon>
        <taxon>Pseudorhodobacter</taxon>
    </lineage>
</organism>
<evidence type="ECO:0000256" key="6">
    <source>
        <dbReference type="SAM" id="SignalP"/>
    </source>
</evidence>
<dbReference type="GO" id="GO:0030246">
    <property type="term" value="F:carbohydrate binding"/>
    <property type="evidence" value="ECO:0007669"/>
    <property type="project" value="InterPro"/>
</dbReference>
<dbReference type="SUPFAM" id="SSF74650">
    <property type="entry name" value="Galactose mutarotase-like"/>
    <property type="match status" value="1"/>
</dbReference>
<dbReference type="InterPro" id="IPR014438">
    <property type="entry name" value="Glucan_biosyn_MdoG/MdoD"/>
</dbReference>
<dbReference type="SUPFAM" id="SSF81296">
    <property type="entry name" value="E set domains"/>
    <property type="match status" value="1"/>
</dbReference>
<dbReference type="UniPathway" id="UPA00637"/>
<protein>
    <recommendedName>
        <fullName evidence="4">Glucans biosynthesis protein G</fullName>
    </recommendedName>
</protein>
<dbReference type="AlphaFoldDB" id="A0A4P8EI78"/>
<dbReference type="GO" id="GO:0030288">
    <property type="term" value="C:outer membrane-bounded periplasmic space"/>
    <property type="evidence" value="ECO:0007669"/>
    <property type="project" value="TreeGrafter"/>
</dbReference>
<evidence type="ECO:0000256" key="1">
    <source>
        <dbReference type="ARBA" id="ARBA00004418"/>
    </source>
</evidence>
<dbReference type="Gene3D" id="2.70.98.10">
    <property type="match status" value="1"/>
</dbReference>
<feature type="domain" description="Glucan biosynthesis periplasmic MdoG C-terminal" evidence="7">
    <location>
        <begin position="39"/>
        <end position="519"/>
    </location>
</feature>
<dbReference type="InterPro" id="IPR007444">
    <property type="entry name" value="Glucan_biosyn_MdoG_C"/>
</dbReference>
<dbReference type="PROSITE" id="PS51318">
    <property type="entry name" value="TAT"/>
    <property type="match status" value="1"/>
</dbReference>
<dbReference type="GO" id="GO:0051274">
    <property type="term" value="P:beta-glucan biosynthetic process"/>
    <property type="evidence" value="ECO:0007669"/>
    <property type="project" value="TreeGrafter"/>
</dbReference>
<dbReference type="InterPro" id="IPR014756">
    <property type="entry name" value="Ig_E-set"/>
</dbReference>
<name>A0A4P8EI78_9RHOB</name>
<dbReference type="InterPro" id="IPR011013">
    <property type="entry name" value="Gal_mutarotase_sf_dom"/>
</dbReference>
<gene>
    <name evidence="8" type="ORF">EOK75_03845</name>
</gene>
<evidence type="ECO:0000256" key="3">
    <source>
        <dbReference type="ARBA" id="ARBA00009284"/>
    </source>
</evidence>
<dbReference type="InterPro" id="IPR006311">
    <property type="entry name" value="TAT_signal"/>
</dbReference>
<dbReference type="KEGG" id="pseb:EOK75_03845"/>
<dbReference type="PANTHER" id="PTHR30504:SF4">
    <property type="entry name" value="GLUCANS BIOSYNTHESIS PROTEIN G"/>
    <property type="match status" value="1"/>
</dbReference>
<evidence type="ECO:0000313" key="8">
    <source>
        <dbReference type="EMBL" id="QCO56493.1"/>
    </source>
</evidence>
<dbReference type="PANTHER" id="PTHR30504">
    <property type="entry name" value="GLUCANS BIOSYNTHESIS PROTEIN"/>
    <property type="match status" value="1"/>
</dbReference>
<evidence type="ECO:0000259" key="7">
    <source>
        <dbReference type="Pfam" id="PF04349"/>
    </source>
</evidence>
<dbReference type="GO" id="GO:0003824">
    <property type="term" value="F:catalytic activity"/>
    <property type="evidence" value="ECO:0007669"/>
    <property type="project" value="InterPro"/>
</dbReference>
<evidence type="ECO:0000256" key="5">
    <source>
        <dbReference type="ARBA" id="ARBA00022764"/>
    </source>
</evidence>
<comment type="subcellular location">
    <subcellularLocation>
        <location evidence="1">Periplasm</location>
    </subcellularLocation>
</comment>
<keyword evidence="5" id="KW-0574">Periplasm</keyword>
<keyword evidence="6" id="KW-0732">Signal</keyword>
<evidence type="ECO:0000313" key="9">
    <source>
        <dbReference type="Proteomes" id="UP000298631"/>
    </source>
</evidence>
<dbReference type="Proteomes" id="UP000298631">
    <property type="component" value="Chromosome"/>
</dbReference>
<proteinExistence type="inferred from homology"/>
<feature type="chain" id="PRO_5020294780" description="Glucans biosynthesis protein G" evidence="6">
    <location>
        <begin position="29"/>
        <end position="522"/>
    </location>
</feature>
<sequence>MIGRRHFLAGLSTSVAASALFTANTVFAQESQAVEGPEFSFDSLTERMRLRSKEPYRKPKPVEGFVADLDYDGYQMIRYRRDQTRWEGEGQIFGLQAFHLGWLFEEPVAIHEVVDGREVTLGFTTADFEYGKGITQDIPENAPMPGVAGFRLLSPLNRVDRFDELIAFLGASYFRALGSANVYGLSARGLAVNTGHSDGEEFPRFSEFWLERPAPGSDAVVIYAALTSPSVTGAYRFVVRPGDTTVVDVTARLFLRKDIAQLGIAPITSMFLFGGSDPDEQDDFRAAVHDSEALILNTRSDETFYRPLNNPPRLSNSYLGAQNPGSFGLVQRSRRFDDYLDAEAHYEKRPSLMVEPLGDWGGGTVRLVEIPSQLEGNDNIVAFWVPDGEMRAGRELEVSYRLHWGMNPPGDAHPDRARILRTRVGEGGVAGVEEKNGRRKFVVDFAGGLLRELSGDADVIPQVSAINGNVTQVVLSQISGTQTWRLVVEVESAAGAVVELKASLSGYGRVLSETWLYQWMKK</sequence>
<dbReference type="InterPro" id="IPR013783">
    <property type="entry name" value="Ig-like_fold"/>
</dbReference>